<proteinExistence type="predicted"/>
<evidence type="ECO:0000313" key="1">
    <source>
        <dbReference type="EMBL" id="EPN56856.1"/>
    </source>
</evidence>
<reference evidence="1 2" key="1">
    <citation type="journal article" date="2013" name="PLoS Pathog.">
        <title>Genomic analysis of the Kiwifruit pathogen Pseudomonas syringae pv. actinidiae provides insight into the origins of an emergent plant disease.</title>
        <authorList>
            <person name="McCann H.C."/>
            <person name="Rikkerink E.H."/>
            <person name="Bertels F."/>
            <person name="Fiers M."/>
            <person name="Lu A."/>
            <person name="Rees-George J."/>
            <person name="Andersen M.T."/>
            <person name="Gleave A.P."/>
            <person name="Haubold B."/>
            <person name="Wohlers M.W."/>
            <person name="Guttman D.S."/>
            <person name="Wang P.W."/>
            <person name="Straub C."/>
            <person name="Vanneste J.L."/>
            <person name="Rainey P.B."/>
            <person name="Templeton M.D."/>
        </authorList>
    </citation>
    <scope>NUCLEOTIDE SEQUENCE [LARGE SCALE GENOMIC DNA]</scope>
    <source>
        <strain evidence="1 2">ICMP 18807</strain>
    </source>
</reference>
<evidence type="ECO:0000313" key="2">
    <source>
        <dbReference type="Proteomes" id="UP000015729"/>
    </source>
</evidence>
<dbReference type="Proteomes" id="UP000015729">
    <property type="component" value="Unassembled WGS sequence"/>
</dbReference>
<comment type="caution">
    <text evidence="1">The sequence shown here is derived from an EMBL/GenBank/DDBJ whole genome shotgun (WGS) entry which is preliminary data.</text>
</comment>
<name>S6UMX5_PSESF</name>
<dbReference type="EMBL" id="AOKG01000864">
    <property type="protein sequence ID" value="EPN56856.1"/>
    <property type="molecule type" value="Genomic_DNA"/>
</dbReference>
<gene>
    <name evidence="1" type="ORF">A244_12928</name>
</gene>
<dbReference type="PATRIC" id="fig|1194404.4.peg.2676"/>
<dbReference type="AlphaFoldDB" id="S6UMX5"/>
<organism evidence="1 2">
    <name type="scientific">Pseudomonas syringae pv. actinidiae ICMP 18807</name>
    <dbReference type="NCBI Taxonomy" id="1194404"/>
    <lineage>
        <taxon>Bacteria</taxon>
        <taxon>Pseudomonadati</taxon>
        <taxon>Pseudomonadota</taxon>
        <taxon>Gammaproteobacteria</taxon>
        <taxon>Pseudomonadales</taxon>
        <taxon>Pseudomonadaceae</taxon>
        <taxon>Pseudomonas</taxon>
        <taxon>Pseudomonas syringae</taxon>
    </lineage>
</organism>
<accession>S6UMX5</accession>
<protein>
    <submittedName>
        <fullName evidence="1">Uncharacterized protein</fullName>
    </submittedName>
</protein>
<feature type="non-terminal residue" evidence="1">
    <location>
        <position position="45"/>
    </location>
</feature>
<sequence>MREILKFFVLLMAVCVIAVAASLVLPSPDGSVFACAVLLSAIAVT</sequence>